<keyword evidence="2" id="KW-1185">Reference proteome</keyword>
<dbReference type="EnsemblMetazoa" id="MESCA007960-RA">
    <property type="protein sequence ID" value="MESCA007960-PA"/>
    <property type="gene ID" value="MESCA007960"/>
</dbReference>
<dbReference type="Proteomes" id="UP000015102">
    <property type="component" value="Unassembled WGS sequence"/>
</dbReference>
<evidence type="ECO:0000313" key="1">
    <source>
        <dbReference type="EnsemblMetazoa" id="MESCA007960-PA"/>
    </source>
</evidence>
<name>T1GVZ2_MEGSC</name>
<protein>
    <submittedName>
        <fullName evidence="1">Uncharacterized protein</fullName>
    </submittedName>
</protein>
<organism evidence="1 2">
    <name type="scientific">Megaselia scalaris</name>
    <name type="common">Humpbacked fly</name>
    <name type="synonym">Phora scalaris</name>
    <dbReference type="NCBI Taxonomy" id="36166"/>
    <lineage>
        <taxon>Eukaryota</taxon>
        <taxon>Metazoa</taxon>
        <taxon>Ecdysozoa</taxon>
        <taxon>Arthropoda</taxon>
        <taxon>Hexapoda</taxon>
        <taxon>Insecta</taxon>
        <taxon>Pterygota</taxon>
        <taxon>Neoptera</taxon>
        <taxon>Endopterygota</taxon>
        <taxon>Diptera</taxon>
        <taxon>Brachycera</taxon>
        <taxon>Muscomorpha</taxon>
        <taxon>Platypezoidea</taxon>
        <taxon>Phoridae</taxon>
        <taxon>Megaseliini</taxon>
        <taxon>Megaselia</taxon>
    </lineage>
</organism>
<dbReference type="HOGENOM" id="CLU_1827297_0_0_1"/>
<accession>T1GVZ2</accession>
<proteinExistence type="predicted"/>
<reference evidence="1" key="2">
    <citation type="submission" date="2015-06" db="UniProtKB">
        <authorList>
            <consortium name="EnsemblMetazoa"/>
        </authorList>
    </citation>
    <scope>IDENTIFICATION</scope>
</reference>
<reference evidence="2" key="1">
    <citation type="submission" date="2013-02" db="EMBL/GenBank/DDBJ databases">
        <authorList>
            <person name="Hughes D."/>
        </authorList>
    </citation>
    <scope>NUCLEOTIDE SEQUENCE</scope>
    <source>
        <strain>Durham</strain>
        <strain evidence="2">NC isolate 2 -- Noor lab</strain>
    </source>
</reference>
<dbReference type="AlphaFoldDB" id="T1GVZ2"/>
<sequence>MQDSTDFSPAERNFDRNLRIEEIKYICELAKRELEISSQRQNNYYNFFQVEVVYKKNYYLFNAANVFAIKIAPNYSGPYVVTNFISPTVVELIGVATPKKFIPALVKDLKEMSRAPYNHPLLLMELTTFHF</sequence>
<evidence type="ECO:0000313" key="2">
    <source>
        <dbReference type="Proteomes" id="UP000015102"/>
    </source>
</evidence>
<dbReference type="EMBL" id="CAQQ02392084">
    <property type="status" value="NOT_ANNOTATED_CDS"/>
    <property type="molecule type" value="Genomic_DNA"/>
</dbReference>